<keyword evidence="6" id="KW-0808">Transferase</keyword>
<dbReference type="AlphaFoldDB" id="A0A9D4EPT3"/>
<dbReference type="Pfam" id="PF13920">
    <property type="entry name" value="zf-C3HC4_3"/>
    <property type="match status" value="1"/>
</dbReference>
<feature type="compositionally biased region" description="Gly residues" evidence="16">
    <location>
        <begin position="453"/>
        <end position="469"/>
    </location>
</feature>
<dbReference type="PROSITE" id="PS50088">
    <property type="entry name" value="ANK_REPEAT"/>
    <property type="match status" value="5"/>
</dbReference>
<dbReference type="InterPro" id="IPR001841">
    <property type="entry name" value="Znf_RING"/>
</dbReference>
<evidence type="ECO:0000256" key="1">
    <source>
        <dbReference type="ARBA" id="ARBA00000900"/>
    </source>
</evidence>
<dbReference type="InterPro" id="IPR037252">
    <property type="entry name" value="Mib_Herc2_sf"/>
</dbReference>
<evidence type="ECO:0000256" key="5">
    <source>
        <dbReference type="ARBA" id="ARBA00022490"/>
    </source>
</evidence>
<dbReference type="Pfam" id="PF06701">
    <property type="entry name" value="MIB_HERC2"/>
    <property type="match status" value="2"/>
</dbReference>
<dbReference type="SMART" id="SM00248">
    <property type="entry name" value="ANK"/>
    <property type="match status" value="9"/>
</dbReference>
<evidence type="ECO:0000256" key="8">
    <source>
        <dbReference type="ARBA" id="ARBA00022737"/>
    </source>
</evidence>
<feature type="region of interest" description="Disordered" evidence="16">
    <location>
        <begin position="256"/>
        <end position="299"/>
    </location>
</feature>
<evidence type="ECO:0000256" key="13">
    <source>
        <dbReference type="ARBA" id="ARBA00023043"/>
    </source>
</evidence>
<keyword evidence="21" id="KW-1185">Reference proteome</keyword>
<evidence type="ECO:0000256" key="2">
    <source>
        <dbReference type="ARBA" id="ARBA00004496"/>
    </source>
</evidence>
<dbReference type="EMBL" id="JAIWYP010000008">
    <property type="protein sequence ID" value="KAH3783586.1"/>
    <property type="molecule type" value="Genomic_DNA"/>
</dbReference>
<dbReference type="SUPFAM" id="SSF159034">
    <property type="entry name" value="Mib/herc2 domain-like"/>
    <property type="match status" value="2"/>
</dbReference>
<reference evidence="20" key="1">
    <citation type="journal article" date="2019" name="bioRxiv">
        <title>The Genome of the Zebra Mussel, Dreissena polymorpha: A Resource for Invasive Species Research.</title>
        <authorList>
            <person name="McCartney M.A."/>
            <person name="Auch B."/>
            <person name="Kono T."/>
            <person name="Mallez S."/>
            <person name="Zhang Y."/>
            <person name="Obille A."/>
            <person name="Becker A."/>
            <person name="Abrahante J.E."/>
            <person name="Garbe J."/>
            <person name="Badalamenti J.P."/>
            <person name="Herman A."/>
            <person name="Mangelson H."/>
            <person name="Liachko I."/>
            <person name="Sullivan S."/>
            <person name="Sone E.D."/>
            <person name="Koren S."/>
            <person name="Silverstein K.A.T."/>
            <person name="Beckman K.B."/>
            <person name="Gohl D.M."/>
        </authorList>
    </citation>
    <scope>NUCLEOTIDE SEQUENCE</scope>
    <source>
        <strain evidence="20">Duluth1</strain>
        <tissue evidence="20">Whole animal</tissue>
    </source>
</reference>
<feature type="domain" description="RING-type" evidence="17">
    <location>
        <begin position="883"/>
        <end position="918"/>
    </location>
</feature>
<dbReference type="PANTHER" id="PTHR24202">
    <property type="entry name" value="E3 UBIQUITIN-PROTEIN LIGASE MIB2"/>
    <property type="match status" value="1"/>
</dbReference>
<evidence type="ECO:0000256" key="15">
    <source>
        <dbReference type="PROSITE-ProRule" id="PRU00228"/>
    </source>
</evidence>
<gene>
    <name evidence="20" type="ORF">DPMN_161528</name>
</gene>
<sequence>MRVKRLSKHFCKRPKKAFGLREWYGVRVVRGPDWSKGDEDGGEGHVGTVTDDNEDNTVEVQWDMGNSGTYNTGKGGKHDLRVLDSSPVGQKHSGKKCNGCDANDFCGTLWACIGCSGVCLCNSCYCKDKHDITHPFKRVDIPSLSGTEVKKRSISNKLRALGIFSGAKVKRGVDWNSGDQDGGDGKIGTVTEVFNFASTAEKDGVKVTWPNKQNNSYRLGFRGKVDVQCVEEMPGMDYYRDHLFVLSTIDLQPPPIPARYKTADTAKSGSSSSSGGAKPSSTGDSRPPPPEKKSKLQVGDKVCVAIPESTLKELQRGHGGWSLRMADCIGRQGTVQKFEDNGDCVIKYDDREYRFNCGALRKVPNLSIGDTVCVIDNAERVQALQKKHGGWNPDMSEVLGKVGKVVKIDSDGDVAVAFGNKAWVFNPACCDPAPGQKVYEIAGTEPSGRSETSGGGRGQASGGPSGGKAGVADDDEVDKAAEAFAHLFAQLFLQPAQTAIGPHTLVQAAANNDAKSVLAILQKKPDLVDARFKGLTALIISSHEGHKQVVQILLAAKPDLNLREEKGNTALMAALMKKREEVGLLLIKAGADINLWNQMGRTAIHFAAANEANTVLRELLSRKANHNRQDLAGDTPLHDAILNKNNSGASFLVGDQTVNLTLANKKGHTPLTLAAMKDDEMTVERILARSPELKDVSKPDDGNTALHVAAVNDNTSVIKILIKKKANVNAATNQRYTPLHLACHQGHTDSVQLLIDAGASINAVDEDGDTPLHNCIMGRRSVGEQERLAQLLLGMRLNNQAEMKERTDLACYLIQNGASVQVTNKKGRTPLQCCSDDHMRSAIKSFADRHGGGRAGASGGAGGGKTATDALLELLMAAMPSPCPGCRQRQVDTTFLPCRHRVVCRNCAFRVRDCPKCSIPILERLDPDGNRLVAVDACKMQ</sequence>
<evidence type="ECO:0000256" key="10">
    <source>
        <dbReference type="ARBA" id="ARBA00022786"/>
    </source>
</evidence>
<dbReference type="PROSITE" id="PS51416">
    <property type="entry name" value="MIB_HERC2"/>
    <property type="match status" value="2"/>
</dbReference>
<accession>A0A9D4EPT3</accession>
<evidence type="ECO:0000313" key="20">
    <source>
        <dbReference type="EMBL" id="KAH3783586.1"/>
    </source>
</evidence>
<comment type="subcellular location">
    <subcellularLocation>
        <location evidence="2">Cytoplasm</location>
    </subcellularLocation>
</comment>
<evidence type="ECO:0000256" key="4">
    <source>
        <dbReference type="ARBA" id="ARBA00012483"/>
    </source>
</evidence>
<dbReference type="InterPro" id="IPR000433">
    <property type="entry name" value="Znf_ZZ"/>
</dbReference>
<keyword evidence="8" id="KW-0677">Repeat</keyword>
<dbReference type="InterPro" id="IPR002110">
    <property type="entry name" value="Ankyrin_rpt"/>
</dbReference>
<dbReference type="GO" id="GO:0008270">
    <property type="term" value="F:zinc ion binding"/>
    <property type="evidence" value="ECO:0007669"/>
    <property type="project" value="UniProtKB-KW"/>
</dbReference>
<dbReference type="PANTHER" id="PTHR24202:SF4">
    <property type="entry name" value="E3 UBIQUITIN-PROTEIN LIGASE MIB2-RELATED"/>
    <property type="match status" value="1"/>
</dbReference>
<evidence type="ECO:0000259" key="18">
    <source>
        <dbReference type="PROSITE" id="PS50135"/>
    </source>
</evidence>
<dbReference type="InterPro" id="IPR010606">
    <property type="entry name" value="Mib_Herc2"/>
</dbReference>
<comment type="caution">
    <text evidence="20">The sequence shown here is derived from an EMBL/GenBank/DDBJ whole genome shotgun (WGS) entry which is preliminary data.</text>
</comment>
<evidence type="ECO:0000259" key="19">
    <source>
        <dbReference type="PROSITE" id="PS51416"/>
    </source>
</evidence>
<name>A0A9D4EPT3_DREPO</name>
<dbReference type="PROSITE" id="PS50135">
    <property type="entry name" value="ZF_ZZ_2"/>
    <property type="match status" value="1"/>
</dbReference>
<proteinExistence type="predicted"/>
<dbReference type="Gene3D" id="3.30.40.10">
    <property type="entry name" value="Zinc/RING finger domain, C3HC4 (zinc finger)"/>
    <property type="match status" value="1"/>
</dbReference>
<dbReference type="GO" id="GO:0016567">
    <property type="term" value="P:protein ubiquitination"/>
    <property type="evidence" value="ECO:0007669"/>
    <property type="project" value="InterPro"/>
</dbReference>
<dbReference type="InterPro" id="IPR040847">
    <property type="entry name" value="SH3_15"/>
</dbReference>
<evidence type="ECO:0000256" key="3">
    <source>
        <dbReference type="ARBA" id="ARBA00004906"/>
    </source>
</evidence>
<dbReference type="Proteomes" id="UP000828390">
    <property type="component" value="Unassembled WGS sequence"/>
</dbReference>
<reference evidence="20" key="2">
    <citation type="submission" date="2020-11" db="EMBL/GenBank/DDBJ databases">
        <authorList>
            <person name="McCartney M.A."/>
            <person name="Auch B."/>
            <person name="Kono T."/>
            <person name="Mallez S."/>
            <person name="Becker A."/>
            <person name="Gohl D.M."/>
            <person name="Silverstein K.A.T."/>
            <person name="Koren S."/>
            <person name="Bechman K.B."/>
            <person name="Herman A."/>
            <person name="Abrahante J.E."/>
            <person name="Garbe J."/>
        </authorList>
    </citation>
    <scope>NUCLEOTIDE SEQUENCE</scope>
    <source>
        <strain evidence="20">Duluth1</strain>
        <tissue evidence="20">Whole animal</tissue>
    </source>
</reference>
<dbReference type="SUPFAM" id="SSF57850">
    <property type="entry name" value="RING/U-box"/>
    <property type="match status" value="1"/>
</dbReference>
<dbReference type="GO" id="GO:0007219">
    <property type="term" value="P:Notch signaling pathway"/>
    <property type="evidence" value="ECO:0007669"/>
    <property type="project" value="UniProtKB-KW"/>
</dbReference>
<dbReference type="GO" id="GO:0061630">
    <property type="term" value="F:ubiquitin protein ligase activity"/>
    <property type="evidence" value="ECO:0007669"/>
    <property type="project" value="UniProtKB-EC"/>
</dbReference>
<dbReference type="Pfam" id="PF18346">
    <property type="entry name" value="SH3_15"/>
    <property type="match status" value="2"/>
</dbReference>
<evidence type="ECO:0000256" key="16">
    <source>
        <dbReference type="SAM" id="MobiDB-lite"/>
    </source>
</evidence>
<feature type="repeat" description="ANK" evidence="14">
    <location>
        <begin position="533"/>
        <end position="565"/>
    </location>
</feature>
<keyword evidence="13 14" id="KW-0040">ANK repeat</keyword>
<feature type="domain" description="MIB/HERC2" evidence="19">
    <location>
        <begin position="12"/>
        <end position="86"/>
    </location>
</feature>
<dbReference type="PROSITE" id="PS50089">
    <property type="entry name" value="ZF_RING_2"/>
    <property type="match status" value="1"/>
</dbReference>
<feature type="domain" description="MIB/HERC2" evidence="19">
    <location>
        <begin position="155"/>
        <end position="233"/>
    </location>
</feature>
<comment type="catalytic activity">
    <reaction evidence="1">
        <text>S-ubiquitinyl-[E2 ubiquitin-conjugating enzyme]-L-cysteine + [acceptor protein]-L-lysine = [E2 ubiquitin-conjugating enzyme]-L-cysteine + N(6)-ubiquitinyl-[acceptor protein]-L-lysine.</text>
        <dbReference type="EC" id="2.3.2.27"/>
    </reaction>
</comment>
<feature type="compositionally biased region" description="Low complexity" evidence="16">
    <location>
        <begin position="263"/>
        <end position="282"/>
    </location>
</feature>
<dbReference type="Gene3D" id="2.30.30.40">
    <property type="entry name" value="SH3 Domains"/>
    <property type="match status" value="2"/>
</dbReference>
<keyword evidence="7" id="KW-0479">Metal-binding</keyword>
<keyword evidence="12" id="KW-0914">Notch signaling pathway</keyword>
<keyword evidence="10" id="KW-0833">Ubl conjugation pathway</keyword>
<dbReference type="SUPFAM" id="SSF48403">
    <property type="entry name" value="Ankyrin repeat"/>
    <property type="match status" value="1"/>
</dbReference>
<feature type="region of interest" description="Disordered" evidence="16">
    <location>
        <begin position="444"/>
        <end position="472"/>
    </location>
</feature>
<dbReference type="Pfam" id="PF13857">
    <property type="entry name" value="Ank_5"/>
    <property type="match status" value="1"/>
</dbReference>
<dbReference type="EC" id="2.3.2.27" evidence="4"/>
<evidence type="ECO:0000256" key="7">
    <source>
        <dbReference type="ARBA" id="ARBA00022723"/>
    </source>
</evidence>
<feature type="repeat" description="ANK" evidence="14">
    <location>
        <begin position="734"/>
        <end position="766"/>
    </location>
</feature>
<dbReference type="PRINTS" id="PR01415">
    <property type="entry name" value="ANKYRIN"/>
</dbReference>
<feature type="repeat" description="ANK" evidence="14">
    <location>
        <begin position="701"/>
        <end position="733"/>
    </location>
</feature>
<dbReference type="PROSITE" id="PS50297">
    <property type="entry name" value="ANK_REP_REGION"/>
    <property type="match status" value="4"/>
</dbReference>
<keyword evidence="11" id="KW-0862">Zinc</keyword>
<dbReference type="Gene3D" id="1.25.40.20">
    <property type="entry name" value="Ankyrin repeat-containing domain"/>
    <property type="match status" value="2"/>
</dbReference>
<feature type="domain" description="ZZ-type" evidence="18">
    <location>
        <begin position="92"/>
        <end position="144"/>
    </location>
</feature>
<dbReference type="GO" id="GO:0005737">
    <property type="term" value="C:cytoplasm"/>
    <property type="evidence" value="ECO:0007669"/>
    <property type="project" value="UniProtKB-SubCell"/>
</dbReference>
<dbReference type="SMART" id="SM00184">
    <property type="entry name" value="RING"/>
    <property type="match status" value="1"/>
</dbReference>
<dbReference type="InterPro" id="IPR036770">
    <property type="entry name" value="Ankyrin_rpt-contain_sf"/>
</dbReference>
<keyword evidence="5" id="KW-0963">Cytoplasm</keyword>
<organism evidence="20 21">
    <name type="scientific">Dreissena polymorpha</name>
    <name type="common">Zebra mussel</name>
    <name type="synonym">Mytilus polymorpha</name>
    <dbReference type="NCBI Taxonomy" id="45954"/>
    <lineage>
        <taxon>Eukaryota</taxon>
        <taxon>Metazoa</taxon>
        <taxon>Spiralia</taxon>
        <taxon>Lophotrochozoa</taxon>
        <taxon>Mollusca</taxon>
        <taxon>Bivalvia</taxon>
        <taxon>Autobranchia</taxon>
        <taxon>Heteroconchia</taxon>
        <taxon>Euheterodonta</taxon>
        <taxon>Imparidentia</taxon>
        <taxon>Neoheterodontei</taxon>
        <taxon>Myida</taxon>
        <taxon>Dreissenoidea</taxon>
        <taxon>Dreissenidae</taxon>
        <taxon>Dreissena</taxon>
    </lineage>
</organism>
<evidence type="ECO:0000256" key="6">
    <source>
        <dbReference type="ARBA" id="ARBA00022679"/>
    </source>
</evidence>
<dbReference type="InterPro" id="IPR013083">
    <property type="entry name" value="Znf_RING/FYVE/PHD"/>
</dbReference>
<dbReference type="Pfam" id="PF00023">
    <property type="entry name" value="Ank"/>
    <property type="match status" value="1"/>
</dbReference>
<keyword evidence="9 15" id="KW-0863">Zinc-finger</keyword>
<evidence type="ECO:0000259" key="17">
    <source>
        <dbReference type="PROSITE" id="PS50089"/>
    </source>
</evidence>
<comment type="pathway">
    <text evidence="3">Protein modification; protein ubiquitination.</text>
</comment>
<feature type="repeat" description="ANK" evidence="14">
    <location>
        <begin position="566"/>
        <end position="598"/>
    </location>
</feature>
<evidence type="ECO:0000256" key="14">
    <source>
        <dbReference type="PROSITE-ProRule" id="PRU00023"/>
    </source>
</evidence>
<feature type="repeat" description="ANK" evidence="14">
    <location>
        <begin position="599"/>
        <end position="631"/>
    </location>
</feature>
<evidence type="ECO:0000256" key="11">
    <source>
        <dbReference type="ARBA" id="ARBA00022833"/>
    </source>
</evidence>
<evidence type="ECO:0000313" key="21">
    <source>
        <dbReference type="Proteomes" id="UP000828390"/>
    </source>
</evidence>
<evidence type="ECO:0000256" key="12">
    <source>
        <dbReference type="ARBA" id="ARBA00022976"/>
    </source>
</evidence>
<evidence type="ECO:0000256" key="9">
    <source>
        <dbReference type="ARBA" id="ARBA00022771"/>
    </source>
</evidence>
<protein>
    <recommendedName>
        <fullName evidence="4">RING-type E3 ubiquitin transferase</fullName>
        <ecNumber evidence="4">2.3.2.27</ecNumber>
    </recommendedName>
</protein>
<dbReference type="Pfam" id="PF12796">
    <property type="entry name" value="Ank_2"/>
    <property type="match status" value="1"/>
</dbReference>